<sequence>MKATGLSKTNSYNAYVTDSAPGSTAFATGVKTKNTFVGVDASGKALAQIPDIISEKGRVSGLISTGDVTDATPADFYAHSDNRNSSQTILKDFISSKTKILIGGPSGGLTKETEQKFKDAHIDLYRDLKSAGKINNRTLIVDPIASRRITDGRGNWLGDAFDLTLNELKSNEKGFFMMVEASQTDGGGHSNDIGQLVTELLDFDSVVGKAMKFADENKETLVVVLGDHETGGLTLLDGSLKEGWVFGNFSTNDHTAIPSSVFAYGPNSGDFTGFFENKEVFNKILTAYGIQK</sequence>
<dbReference type="CDD" id="cd16012">
    <property type="entry name" value="ALP"/>
    <property type="match status" value="1"/>
</dbReference>
<dbReference type="Proteomes" id="UP001463665">
    <property type="component" value="Chromosome"/>
</dbReference>
<dbReference type="GO" id="GO:0046872">
    <property type="term" value="F:metal ion binding"/>
    <property type="evidence" value="ECO:0007669"/>
    <property type="project" value="UniProtKB-KW"/>
</dbReference>
<keyword evidence="3" id="KW-0479">Metal-binding</keyword>
<keyword evidence="6" id="KW-1185">Reference proteome</keyword>
<dbReference type="Pfam" id="PF00245">
    <property type="entry name" value="Alk_phosphatase"/>
    <property type="match status" value="2"/>
</dbReference>
<evidence type="ECO:0000256" key="4">
    <source>
        <dbReference type="RuleBase" id="RU003946"/>
    </source>
</evidence>
<dbReference type="AlphaFoldDB" id="A0AAU6WPM9"/>
<comment type="cofactor">
    <cofactor evidence="3">
        <name>Mg(2+)</name>
        <dbReference type="ChEBI" id="CHEBI:18420"/>
    </cofactor>
    <text evidence="3">Binds 1 Mg(2+) ion.</text>
</comment>
<evidence type="ECO:0000256" key="2">
    <source>
        <dbReference type="PIRSR" id="PIRSR601952-1"/>
    </source>
</evidence>
<gene>
    <name evidence="5" type="ORF">AAFP95_00440</name>
</gene>
<dbReference type="EMBL" id="CP154834">
    <property type="protein sequence ID" value="XAO74596.1"/>
    <property type="molecule type" value="Genomic_DNA"/>
</dbReference>
<dbReference type="InterPro" id="IPR001952">
    <property type="entry name" value="Alkaline_phosphatase"/>
</dbReference>
<protein>
    <submittedName>
        <fullName evidence="5">Alkaline phosphatase</fullName>
    </submittedName>
</protein>
<accession>A0AAU6WPM9</accession>
<keyword evidence="1" id="KW-0597">Phosphoprotein</keyword>
<feature type="binding site" evidence="3">
    <location>
        <position position="189"/>
    </location>
    <ligand>
        <name>Zn(2+)</name>
        <dbReference type="ChEBI" id="CHEBI:29105"/>
        <label>2</label>
    </ligand>
</feature>
<feature type="binding site" evidence="3">
    <location>
        <position position="185"/>
    </location>
    <ligand>
        <name>Zn(2+)</name>
        <dbReference type="ChEBI" id="CHEBI:29105"/>
        <label>2</label>
    </ligand>
</feature>
<dbReference type="PRINTS" id="PR00113">
    <property type="entry name" value="ALKPHPHTASE"/>
</dbReference>
<keyword evidence="3" id="KW-0862">Zinc</keyword>
<feature type="binding site" evidence="3">
    <location>
        <position position="70"/>
    </location>
    <ligand>
        <name>Mg(2+)</name>
        <dbReference type="ChEBI" id="CHEBI:18420"/>
    </ligand>
</feature>
<dbReference type="GO" id="GO:0004035">
    <property type="term" value="F:alkaline phosphatase activity"/>
    <property type="evidence" value="ECO:0007669"/>
    <property type="project" value="TreeGrafter"/>
</dbReference>
<name>A0AAU6WPM9_9FLAO</name>
<reference evidence="5 6" key="1">
    <citation type="submission" date="2024-04" db="EMBL/GenBank/DDBJ databases">
        <title>Genome sequencing and assembly of rice foliar adapted Chryseobacterium endophyticum OsEnb-ALM-A6.</title>
        <authorList>
            <person name="Kumar S."/>
            <person name="Javed M."/>
            <person name="Chouhan V."/>
            <person name="Charishma K."/>
            <person name="Patel A."/>
            <person name="Kumar M."/>
            <person name="Sahu K.P."/>
            <person name="Kumar A."/>
        </authorList>
    </citation>
    <scope>NUCLEOTIDE SEQUENCE [LARGE SCALE GENOMIC DNA]</scope>
    <source>
        <strain evidence="5 6">OsEnb-ALM-A6</strain>
    </source>
</reference>
<dbReference type="RefSeq" id="WP_345766654.1">
    <property type="nucleotide sequence ID" value="NZ_CP154834.1"/>
</dbReference>
<dbReference type="PANTHER" id="PTHR11596:SF5">
    <property type="entry name" value="ALKALINE PHOSPHATASE"/>
    <property type="match status" value="1"/>
</dbReference>
<organism evidence="5 6">
    <name type="scientific">Chryseobacterium endophyticum</name>
    <dbReference type="NCBI Taxonomy" id="1854762"/>
    <lineage>
        <taxon>Bacteria</taxon>
        <taxon>Pseudomonadati</taxon>
        <taxon>Bacteroidota</taxon>
        <taxon>Flavobacteriia</taxon>
        <taxon>Flavobacteriales</taxon>
        <taxon>Weeksellaceae</taxon>
        <taxon>Chryseobacterium group</taxon>
        <taxon>Chryseobacterium</taxon>
    </lineage>
</organism>
<feature type="active site" description="Phosphoserine intermediate" evidence="2">
    <location>
        <position position="19"/>
    </location>
</feature>
<dbReference type="InterPro" id="IPR017850">
    <property type="entry name" value="Alkaline_phosphatase_core_sf"/>
</dbReference>
<feature type="binding site" evidence="3">
    <location>
        <position position="227"/>
    </location>
    <ligand>
        <name>Zn(2+)</name>
        <dbReference type="ChEBI" id="CHEBI:29105"/>
        <label>2</label>
    </ligand>
</feature>
<proteinExistence type="inferred from homology"/>
<evidence type="ECO:0000256" key="1">
    <source>
        <dbReference type="ARBA" id="ARBA00022553"/>
    </source>
</evidence>
<feature type="binding site" evidence="3">
    <location>
        <position position="72"/>
    </location>
    <ligand>
        <name>Mg(2+)</name>
        <dbReference type="ChEBI" id="CHEBI:18420"/>
    </ligand>
</feature>
<comment type="similarity">
    <text evidence="4">Belongs to the alkaline phosphatase family.</text>
</comment>
<evidence type="ECO:0000256" key="3">
    <source>
        <dbReference type="PIRSR" id="PIRSR601952-2"/>
    </source>
</evidence>
<dbReference type="SMART" id="SM00098">
    <property type="entry name" value="alkPPc"/>
    <property type="match status" value="1"/>
</dbReference>
<dbReference type="Gene3D" id="3.40.720.10">
    <property type="entry name" value="Alkaline Phosphatase, subunit A"/>
    <property type="match status" value="1"/>
</dbReference>
<keyword evidence="3" id="KW-0460">Magnesium</keyword>
<feature type="binding site" evidence="3">
    <location>
        <position position="228"/>
    </location>
    <ligand>
        <name>Zn(2+)</name>
        <dbReference type="ChEBI" id="CHEBI:29105"/>
        <label>2</label>
    </ligand>
</feature>
<feature type="binding site" evidence="3">
    <location>
        <position position="180"/>
    </location>
    <ligand>
        <name>Mg(2+)</name>
        <dbReference type="ChEBI" id="CHEBI:18420"/>
    </ligand>
</feature>
<evidence type="ECO:0000313" key="6">
    <source>
        <dbReference type="Proteomes" id="UP001463665"/>
    </source>
</evidence>
<evidence type="ECO:0000313" key="5">
    <source>
        <dbReference type="EMBL" id="XAO74596.1"/>
    </source>
</evidence>
<dbReference type="SUPFAM" id="SSF53649">
    <property type="entry name" value="Alkaline phosphatase-like"/>
    <property type="match status" value="1"/>
</dbReference>
<comment type="cofactor">
    <cofactor evidence="3">
        <name>Zn(2+)</name>
        <dbReference type="ChEBI" id="CHEBI:29105"/>
    </cofactor>
    <text evidence="3">Binds 2 Zn(2+) ions.</text>
</comment>
<dbReference type="PANTHER" id="PTHR11596">
    <property type="entry name" value="ALKALINE PHOSPHATASE"/>
    <property type="match status" value="1"/>
</dbReference>